<sequence length="277" mass="31557">SLPIIPIIPIIIFAIITVGIAFFPVACVCLLIAVIAYFGYLVIRILKSFVIHFFNMATITDLGSKASFRIQVYKKNENDLSMNGSISMQSKFDEIRTKIEQKLEGNYSGIVKINFPAGELGDLKSDGGEKERVHVKLLFSFENQNQTWWASANTICVVRGNQYRPDVGVWFRPPTRQQRRMPIVYPCPPPNVWVEQNTTGIEFVAIGLSSGLNPFPPKPETEMMVHATSQLTRPTRAPYACHWDLNHNEIWYKMDWNQFIILRCGLTISFDVVLKEL</sequence>
<gene>
    <name evidence="2" type="ORF">DEBURN_LOCUS10776</name>
</gene>
<keyword evidence="1" id="KW-1133">Transmembrane helix</keyword>
<protein>
    <submittedName>
        <fullName evidence="2">3557_t:CDS:1</fullName>
    </submittedName>
</protein>
<evidence type="ECO:0000313" key="2">
    <source>
        <dbReference type="EMBL" id="CAG8631036.1"/>
    </source>
</evidence>
<reference evidence="2" key="1">
    <citation type="submission" date="2021-06" db="EMBL/GenBank/DDBJ databases">
        <authorList>
            <person name="Kallberg Y."/>
            <person name="Tangrot J."/>
            <person name="Rosling A."/>
        </authorList>
    </citation>
    <scope>NUCLEOTIDE SEQUENCE</scope>
    <source>
        <strain evidence="2">AZ414A</strain>
    </source>
</reference>
<dbReference type="AlphaFoldDB" id="A0A9N9D8Q2"/>
<evidence type="ECO:0000256" key="1">
    <source>
        <dbReference type="SAM" id="Phobius"/>
    </source>
</evidence>
<dbReference type="EMBL" id="CAJVPK010003799">
    <property type="protein sequence ID" value="CAG8631036.1"/>
    <property type="molecule type" value="Genomic_DNA"/>
</dbReference>
<accession>A0A9N9D8Q2</accession>
<keyword evidence="1" id="KW-0812">Transmembrane</keyword>
<evidence type="ECO:0000313" key="3">
    <source>
        <dbReference type="Proteomes" id="UP000789706"/>
    </source>
</evidence>
<organism evidence="2 3">
    <name type="scientific">Diversispora eburnea</name>
    <dbReference type="NCBI Taxonomy" id="1213867"/>
    <lineage>
        <taxon>Eukaryota</taxon>
        <taxon>Fungi</taxon>
        <taxon>Fungi incertae sedis</taxon>
        <taxon>Mucoromycota</taxon>
        <taxon>Glomeromycotina</taxon>
        <taxon>Glomeromycetes</taxon>
        <taxon>Diversisporales</taxon>
        <taxon>Diversisporaceae</taxon>
        <taxon>Diversispora</taxon>
    </lineage>
</organism>
<keyword evidence="1" id="KW-0472">Membrane</keyword>
<dbReference type="OrthoDB" id="2381952at2759"/>
<keyword evidence="3" id="KW-1185">Reference proteome</keyword>
<proteinExistence type="predicted"/>
<comment type="caution">
    <text evidence="2">The sequence shown here is derived from an EMBL/GenBank/DDBJ whole genome shotgun (WGS) entry which is preliminary data.</text>
</comment>
<name>A0A9N9D8Q2_9GLOM</name>
<feature type="non-terminal residue" evidence="2">
    <location>
        <position position="1"/>
    </location>
</feature>
<feature type="transmembrane region" description="Helical" evidence="1">
    <location>
        <begin position="6"/>
        <end position="39"/>
    </location>
</feature>
<dbReference type="Proteomes" id="UP000789706">
    <property type="component" value="Unassembled WGS sequence"/>
</dbReference>